<keyword evidence="3" id="KW-0645">Protease</keyword>
<feature type="domain" description="Autotransporter" evidence="2">
    <location>
        <begin position="863"/>
        <end position="1140"/>
    </location>
</feature>
<feature type="signal peptide" evidence="1">
    <location>
        <begin position="1"/>
        <end position="28"/>
    </location>
</feature>
<evidence type="ECO:0000256" key="1">
    <source>
        <dbReference type="SAM" id="SignalP"/>
    </source>
</evidence>
<dbReference type="AlphaFoldDB" id="A0A9W6JUF1"/>
<dbReference type="InterPro" id="IPR006315">
    <property type="entry name" value="OM_autotransptr_brl_dom"/>
</dbReference>
<sequence length="1140" mass="114890">MNRFFLSASCRALIAASSLLFAPLAARADSFTVPAGTTQTKQQTVSGTDSGTVEAGGTLDVAKSAVIWDGPATGAGVVVVNDGEILSEKRAFDTDGAVSGSYSLTNNGSIASTDDGFRIDDAFAGGTLTVVNTGSITSEEGQAFDLNSANDVTAKVRIENAGTITAEQNDAVRLGGGTIVLVNSGTIQTLSDEDRAIKFDDEANIETLKSFTLINEASGRLIGGDDAIKIAADSDTTAAVITIENHGLIDGGAGQALDFADLTSPDNVITITNYGTLQSSEADGIRPGAGASVINHGLIQSTDLSSDGDGVDFQEAGGSVVNKVNASIYGAKHGITGDGEISVFNDQGGLIIGRNGSGVNVDSTGDTVTTVINYGIIRGEVTGLIDDDGEADGVADGDGDGVDVDGKVELHNYGLIQGTGATGTKDGLPNTADGLAIGGGLIHNYATGVIEAFDNYPNEGQDNVGRAILVDDSNQGPAPFATTLLNEGIIRSDGVAVTFIGDHADIIDNAGIIQSDNAKAVDMGGGDDLFIYRSGSTVAGYVTAGAGSDTFRLAGSGNFNVGLLGNGAQYRDFETLFLGSDANYAATGSSSFAGNVILDGQLNLNGSLSSASVAMGNGSSLSGNASLGALTVNSGATVSPGNSIGMLNVAGTVTFNAGSTYVVEANATSSDQIVAGTAAINGGTVVMSIADGPVNAGQVYTIVSAQQTTTPNGQFTTLVAPDYLFIDPTLGRNGASVTVTLARNGTAFASFAQTANQAAVAGALDAAGTGTLYSQIVSLHPGEQGALSPGFDLLSGEAHASLGTTLYSQNTLVADTLVSRLRQAAATNSQTAALGFGGPATAYAAKAPAPASPIPVKAPPVAAPGPVYAGWVQGYGQWSTADGNGNSAQVESSLGGFLAGGDVTVGATTFGLAAGYVSASSDVDNRLSSVDADTALIAAYAGTSLEAWRLRAGASYGWSSMDSRRTASLLDVTENPRGSYDGSTANLFIEAGYAVEMGNLALEPFAQIAWSWVETDSFTETNAPVTGLSSSGLSFDTPYSTLGLRLATSLDAGGGTLTPHASLAWRHAYGDITPEMAMSFIQTGSGFSVAGAPIAEDSFVLGAGLGFDVGANLSLNIGYEGQFGDEVETNAVKGGLTYRF</sequence>
<dbReference type="SUPFAM" id="SSF103515">
    <property type="entry name" value="Autotransporter"/>
    <property type="match status" value="1"/>
</dbReference>
<dbReference type="GO" id="GO:0019867">
    <property type="term" value="C:outer membrane"/>
    <property type="evidence" value="ECO:0007669"/>
    <property type="project" value="InterPro"/>
</dbReference>
<evidence type="ECO:0000313" key="4">
    <source>
        <dbReference type="Proteomes" id="UP001143330"/>
    </source>
</evidence>
<organism evidence="3 4">
    <name type="scientific">Ancylobacter defluvii</name>
    <dbReference type="NCBI Taxonomy" id="1282440"/>
    <lineage>
        <taxon>Bacteria</taxon>
        <taxon>Pseudomonadati</taxon>
        <taxon>Pseudomonadota</taxon>
        <taxon>Alphaproteobacteria</taxon>
        <taxon>Hyphomicrobiales</taxon>
        <taxon>Xanthobacteraceae</taxon>
        <taxon>Ancylobacter</taxon>
    </lineage>
</organism>
<keyword evidence="3" id="KW-0378">Hydrolase</keyword>
<dbReference type="PROSITE" id="PS51208">
    <property type="entry name" value="AUTOTRANSPORTER"/>
    <property type="match status" value="1"/>
</dbReference>
<dbReference type="NCBIfam" id="TIGR01414">
    <property type="entry name" value="autotrans_barl"/>
    <property type="match status" value="1"/>
</dbReference>
<evidence type="ECO:0000259" key="2">
    <source>
        <dbReference type="PROSITE" id="PS51208"/>
    </source>
</evidence>
<dbReference type="EMBL" id="BSFM01000001">
    <property type="protein sequence ID" value="GLK82054.1"/>
    <property type="molecule type" value="Genomic_DNA"/>
</dbReference>
<gene>
    <name evidence="3" type="ORF">GCM10017653_01230</name>
</gene>
<dbReference type="GO" id="GO:0006508">
    <property type="term" value="P:proteolysis"/>
    <property type="evidence" value="ECO:0007669"/>
    <property type="project" value="UniProtKB-KW"/>
</dbReference>
<dbReference type="Proteomes" id="UP001143330">
    <property type="component" value="Unassembled WGS sequence"/>
</dbReference>
<dbReference type="Gene3D" id="2.40.128.130">
    <property type="entry name" value="Autotransporter beta-domain"/>
    <property type="match status" value="1"/>
</dbReference>
<feature type="chain" id="PRO_5040802039" evidence="1">
    <location>
        <begin position="29"/>
        <end position="1140"/>
    </location>
</feature>
<dbReference type="Pfam" id="PF03797">
    <property type="entry name" value="Autotransporter"/>
    <property type="match status" value="1"/>
</dbReference>
<dbReference type="InterPro" id="IPR036709">
    <property type="entry name" value="Autotransporte_beta_dom_sf"/>
</dbReference>
<dbReference type="SMART" id="SM00869">
    <property type="entry name" value="Autotransporter"/>
    <property type="match status" value="1"/>
</dbReference>
<proteinExistence type="predicted"/>
<evidence type="ECO:0000313" key="3">
    <source>
        <dbReference type="EMBL" id="GLK82054.1"/>
    </source>
</evidence>
<reference evidence="3" key="1">
    <citation type="journal article" date="2014" name="Int. J. Syst. Evol. Microbiol.">
        <title>Complete genome sequence of Corynebacterium casei LMG S-19264T (=DSM 44701T), isolated from a smear-ripened cheese.</title>
        <authorList>
            <consortium name="US DOE Joint Genome Institute (JGI-PGF)"/>
            <person name="Walter F."/>
            <person name="Albersmeier A."/>
            <person name="Kalinowski J."/>
            <person name="Ruckert C."/>
        </authorList>
    </citation>
    <scope>NUCLEOTIDE SEQUENCE</scope>
    <source>
        <strain evidence="3">VKM B-2789</strain>
    </source>
</reference>
<accession>A0A9W6JUF1</accession>
<reference evidence="3" key="2">
    <citation type="submission" date="2023-01" db="EMBL/GenBank/DDBJ databases">
        <authorList>
            <person name="Sun Q."/>
            <person name="Evtushenko L."/>
        </authorList>
    </citation>
    <scope>NUCLEOTIDE SEQUENCE</scope>
    <source>
        <strain evidence="3">VKM B-2789</strain>
    </source>
</reference>
<keyword evidence="1" id="KW-0732">Signal</keyword>
<name>A0A9W6JUF1_9HYPH</name>
<protein>
    <submittedName>
        <fullName evidence="3">Serine protease</fullName>
    </submittedName>
</protein>
<dbReference type="InterPro" id="IPR005546">
    <property type="entry name" value="Autotransporte_beta"/>
</dbReference>
<dbReference type="RefSeq" id="WP_213362412.1">
    <property type="nucleotide sequence ID" value="NZ_BSFM01000001.1"/>
</dbReference>
<dbReference type="GO" id="GO:0008233">
    <property type="term" value="F:peptidase activity"/>
    <property type="evidence" value="ECO:0007669"/>
    <property type="project" value="UniProtKB-KW"/>
</dbReference>
<comment type="caution">
    <text evidence="3">The sequence shown here is derived from an EMBL/GenBank/DDBJ whole genome shotgun (WGS) entry which is preliminary data.</text>
</comment>
<keyword evidence="4" id="KW-1185">Reference proteome</keyword>